<sequence>MACSRCHRRSGASVSDYLVGVRMTATMYADGYIDGVDMHCVDVDNDDEEQGGSSCKVAGHVDPSATPINPLNAVEGKLVGTSAGGDDLGGGTEVEVIEVKDSECSGFFPRQIYRGGILHRYPGLSKVYGVGPTVDVASIKTPEAVVPKPSSPKPHTDAANKSTTSFEREVDEELLKWMDKLSDLTATALATLSFNYSEICRRAEYDIKHLILSILQKKKLEDDLSATTEAFTKEIAKILEANQLKMKHLSLEWESERSVHASAKASLEEKVSRLLADKNWVLENGFTLAHAVAKLEAGYWDKLYFKLRLEGKLLPPPIGDVQVLLSHAYDALSDVDPEILDDIHDLADEDGIASLKTLLEPFGASDEDE</sequence>
<dbReference type="EMBL" id="CM042032">
    <property type="protein sequence ID" value="KAI3776215.1"/>
    <property type="molecule type" value="Genomic_DNA"/>
</dbReference>
<reference evidence="2" key="1">
    <citation type="journal article" date="2022" name="Mol. Ecol. Resour.">
        <title>The genomes of chicory, endive, great burdock and yacon provide insights into Asteraceae palaeo-polyploidization history and plant inulin production.</title>
        <authorList>
            <person name="Fan W."/>
            <person name="Wang S."/>
            <person name="Wang H."/>
            <person name="Wang A."/>
            <person name="Jiang F."/>
            <person name="Liu H."/>
            <person name="Zhao H."/>
            <person name="Xu D."/>
            <person name="Zhang Y."/>
        </authorList>
    </citation>
    <scope>NUCLEOTIDE SEQUENCE [LARGE SCALE GENOMIC DNA]</scope>
    <source>
        <strain evidence="2">cv. Yunnan</strain>
    </source>
</reference>
<dbReference type="Proteomes" id="UP001056120">
    <property type="component" value="Linkage Group LG15"/>
</dbReference>
<comment type="caution">
    <text evidence="1">The sequence shown here is derived from an EMBL/GenBank/DDBJ whole genome shotgun (WGS) entry which is preliminary data.</text>
</comment>
<name>A0ACB9FZG0_9ASTR</name>
<keyword evidence="2" id="KW-1185">Reference proteome</keyword>
<reference evidence="1 2" key="2">
    <citation type="journal article" date="2022" name="Mol. Ecol. Resour.">
        <title>The genomes of chicory, endive, great burdock and yacon provide insights into Asteraceae paleo-polyploidization history and plant inulin production.</title>
        <authorList>
            <person name="Fan W."/>
            <person name="Wang S."/>
            <person name="Wang H."/>
            <person name="Wang A."/>
            <person name="Jiang F."/>
            <person name="Liu H."/>
            <person name="Zhao H."/>
            <person name="Xu D."/>
            <person name="Zhang Y."/>
        </authorList>
    </citation>
    <scope>NUCLEOTIDE SEQUENCE [LARGE SCALE GENOMIC DNA]</scope>
    <source>
        <strain evidence="2">cv. Yunnan</strain>
        <tissue evidence="1">Leaves</tissue>
    </source>
</reference>
<gene>
    <name evidence="1" type="ORF">L1987_45987</name>
</gene>
<evidence type="ECO:0000313" key="1">
    <source>
        <dbReference type="EMBL" id="KAI3776215.1"/>
    </source>
</evidence>
<organism evidence="1 2">
    <name type="scientific">Smallanthus sonchifolius</name>
    <dbReference type="NCBI Taxonomy" id="185202"/>
    <lineage>
        <taxon>Eukaryota</taxon>
        <taxon>Viridiplantae</taxon>
        <taxon>Streptophyta</taxon>
        <taxon>Embryophyta</taxon>
        <taxon>Tracheophyta</taxon>
        <taxon>Spermatophyta</taxon>
        <taxon>Magnoliopsida</taxon>
        <taxon>eudicotyledons</taxon>
        <taxon>Gunneridae</taxon>
        <taxon>Pentapetalae</taxon>
        <taxon>asterids</taxon>
        <taxon>campanulids</taxon>
        <taxon>Asterales</taxon>
        <taxon>Asteraceae</taxon>
        <taxon>Asteroideae</taxon>
        <taxon>Heliantheae alliance</taxon>
        <taxon>Millerieae</taxon>
        <taxon>Smallanthus</taxon>
    </lineage>
</organism>
<protein>
    <submittedName>
        <fullName evidence="1">Uncharacterized protein</fullName>
    </submittedName>
</protein>
<evidence type="ECO:0000313" key="2">
    <source>
        <dbReference type="Proteomes" id="UP001056120"/>
    </source>
</evidence>
<accession>A0ACB9FZG0</accession>
<proteinExistence type="predicted"/>